<sequence>MVNKAYTYSKLAAQDLIDIYLYTAQTWGQKQADIYDTVLERAVILLADSSSLGRTCDDIKTGYRRFEHEHHIIFYRKREKDIFIIRILHKSMDIQQHILS</sequence>
<dbReference type="PANTHER" id="PTHR33755:SF9">
    <property type="entry name" value="TOXIN PARE1"/>
    <property type="match status" value="1"/>
</dbReference>
<dbReference type="EMBL" id="FLOB01000002">
    <property type="protein sequence ID" value="SBS28920.1"/>
    <property type="molecule type" value="Genomic_DNA"/>
</dbReference>
<dbReference type="InterPro" id="IPR035093">
    <property type="entry name" value="RelE/ParE_toxin_dom_sf"/>
</dbReference>
<dbReference type="Pfam" id="PF05016">
    <property type="entry name" value="ParE_toxin"/>
    <property type="match status" value="1"/>
</dbReference>
<dbReference type="Gene3D" id="3.30.2310.20">
    <property type="entry name" value="RelE-like"/>
    <property type="match status" value="1"/>
</dbReference>
<accession>A0A1A8TAY3</accession>
<dbReference type="AlphaFoldDB" id="A0A1A8TAY3"/>
<name>A0A1A8TAY3_9GAMM</name>
<protein>
    <recommendedName>
        <fullName evidence="3">Toxin</fullName>
    </recommendedName>
</protein>
<comment type="similarity">
    <text evidence="1 3">Belongs to the RelE toxin family.</text>
</comment>
<dbReference type="OrthoDB" id="516834at2"/>
<reference evidence="4 5" key="1">
    <citation type="submission" date="2016-06" db="EMBL/GenBank/DDBJ databases">
        <authorList>
            <person name="Kjaerup R.B."/>
            <person name="Dalgaard T.S."/>
            <person name="Juul-Madsen H.R."/>
        </authorList>
    </citation>
    <scope>NUCLEOTIDE SEQUENCE [LARGE SCALE GENOMIC DNA]</scope>
    <source>
        <strain evidence="4 5">CECT 8886</strain>
    </source>
</reference>
<dbReference type="STRING" id="1792290.MSP8886_01364"/>
<organism evidence="4 5">
    <name type="scientific">Marinomonas spartinae</name>
    <dbReference type="NCBI Taxonomy" id="1792290"/>
    <lineage>
        <taxon>Bacteria</taxon>
        <taxon>Pseudomonadati</taxon>
        <taxon>Pseudomonadota</taxon>
        <taxon>Gammaproteobacteria</taxon>
        <taxon>Oceanospirillales</taxon>
        <taxon>Oceanospirillaceae</taxon>
        <taxon>Marinomonas</taxon>
    </lineage>
</organism>
<proteinExistence type="inferred from homology"/>
<dbReference type="InterPro" id="IPR007712">
    <property type="entry name" value="RelE/ParE_toxin"/>
</dbReference>
<evidence type="ECO:0000313" key="5">
    <source>
        <dbReference type="Proteomes" id="UP000092544"/>
    </source>
</evidence>
<gene>
    <name evidence="4" type="primary">parE1_1</name>
    <name evidence="4" type="ORF">MSP8886_01364</name>
</gene>
<keyword evidence="5" id="KW-1185">Reference proteome</keyword>
<dbReference type="InterPro" id="IPR051803">
    <property type="entry name" value="TA_system_RelE-like_toxin"/>
</dbReference>
<dbReference type="RefSeq" id="WP_067013996.1">
    <property type="nucleotide sequence ID" value="NZ_FLOB01000002.1"/>
</dbReference>
<evidence type="ECO:0000256" key="3">
    <source>
        <dbReference type="PIRNR" id="PIRNR029218"/>
    </source>
</evidence>
<dbReference type="Proteomes" id="UP000092544">
    <property type="component" value="Unassembled WGS sequence"/>
</dbReference>
<evidence type="ECO:0000256" key="2">
    <source>
        <dbReference type="ARBA" id="ARBA00022649"/>
    </source>
</evidence>
<dbReference type="PANTHER" id="PTHR33755">
    <property type="entry name" value="TOXIN PARE1-RELATED"/>
    <property type="match status" value="1"/>
</dbReference>
<evidence type="ECO:0000256" key="1">
    <source>
        <dbReference type="ARBA" id="ARBA00006226"/>
    </source>
</evidence>
<dbReference type="PIRSF" id="PIRSF029218">
    <property type="entry name" value="ParE"/>
    <property type="match status" value="1"/>
</dbReference>
<dbReference type="InterPro" id="IPR028344">
    <property type="entry name" value="ParE1/4"/>
</dbReference>
<evidence type="ECO:0000313" key="4">
    <source>
        <dbReference type="EMBL" id="SBS28920.1"/>
    </source>
</evidence>
<keyword evidence="2" id="KW-1277">Toxin-antitoxin system</keyword>